<evidence type="ECO:0000313" key="2">
    <source>
        <dbReference type="EMBL" id="JAE21928.1"/>
    </source>
</evidence>
<name>A0A0A9GMM1_ARUDO</name>
<reference evidence="2" key="1">
    <citation type="submission" date="2014-09" db="EMBL/GenBank/DDBJ databases">
        <authorList>
            <person name="Magalhaes I.L.F."/>
            <person name="Oliveira U."/>
            <person name="Santos F.R."/>
            <person name="Vidigal T.H.D.A."/>
            <person name="Brescovit A.D."/>
            <person name="Santos A.J."/>
        </authorList>
    </citation>
    <scope>NUCLEOTIDE SEQUENCE</scope>
    <source>
        <tissue evidence="2">Shoot tissue taken approximately 20 cm above the soil surface</tissue>
    </source>
</reference>
<dbReference type="EMBL" id="GBRH01175968">
    <property type="protein sequence ID" value="JAE21928.1"/>
    <property type="molecule type" value="Transcribed_RNA"/>
</dbReference>
<proteinExistence type="predicted"/>
<protein>
    <submittedName>
        <fullName evidence="2">Uncharacterized protein</fullName>
    </submittedName>
</protein>
<feature type="region of interest" description="Disordered" evidence="1">
    <location>
        <begin position="1"/>
        <end position="26"/>
    </location>
</feature>
<dbReference type="AlphaFoldDB" id="A0A0A9GMM1"/>
<reference evidence="2" key="2">
    <citation type="journal article" date="2015" name="Data Brief">
        <title>Shoot transcriptome of the giant reed, Arundo donax.</title>
        <authorList>
            <person name="Barrero R.A."/>
            <person name="Guerrero F.D."/>
            <person name="Moolhuijzen P."/>
            <person name="Goolsby J.A."/>
            <person name="Tidwell J."/>
            <person name="Bellgard S.E."/>
            <person name="Bellgard M.I."/>
        </authorList>
    </citation>
    <scope>NUCLEOTIDE SEQUENCE</scope>
    <source>
        <tissue evidence="2">Shoot tissue taken approximately 20 cm above the soil surface</tissue>
    </source>
</reference>
<accession>A0A0A9GMM1</accession>
<evidence type="ECO:0000256" key="1">
    <source>
        <dbReference type="SAM" id="MobiDB-lite"/>
    </source>
</evidence>
<organism evidence="2">
    <name type="scientific">Arundo donax</name>
    <name type="common">Giant reed</name>
    <name type="synonym">Donax arundinaceus</name>
    <dbReference type="NCBI Taxonomy" id="35708"/>
    <lineage>
        <taxon>Eukaryota</taxon>
        <taxon>Viridiplantae</taxon>
        <taxon>Streptophyta</taxon>
        <taxon>Embryophyta</taxon>
        <taxon>Tracheophyta</taxon>
        <taxon>Spermatophyta</taxon>
        <taxon>Magnoliopsida</taxon>
        <taxon>Liliopsida</taxon>
        <taxon>Poales</taxon>
        <taxon>Poaceae</taxon>
        <taxon>PACMAD clade</taxon>
        <taxon>Arundinoideae</taxon>
        <taxon>Arundineae</taxon>
        <taxon>Arundo</taxon>
    </lineage>
</organism>
<sequence length="91" mass="10451">MRPVTELGPKFSRGQQAKLGRSRGQIEEKGSNFTPFTVCYVEILVGWGGPRPTLASTILRPWMRHPVAHILHESSRKGFYVFHIQYTHMRS</sequence>